<keyword evidence="2" id="KW-1185">Reference proteome</keyword>
<evidence type="ECO:0000313" key="1">
    <source>
        <dbReference type="EMBL" id="TBH81771.1"/>
    </source>
</evidence>
<dbReference type="Proteomes" id="UP000292919">
    <property type="component" value="Unassembled WGS sequence"/>
</dbReference>
<dbReference type="RefSeq" id="WP_130957696.1">
    <property type="nucleotide sequence ID" value="NZ_JBHSHA010000007.1"/>
</dbReference>
<organism evidence="1 2">
    <name type="scientific">Desulfovibrio legallii</name>
    <dbReference type="NCBI Taxonomy" id="571438"/>
    <lineage>
        <taxon>Bacteria</taxon>
        <taxon>Pseudomonadati</taxon>
        <taxon>Thermodesulfobacteriota</taxon>
        <taxon>Desulfovibrionia</taxon>
        <taxon>Desulfovibrionales</taxon>
        <taxon>Desulfovibrionaceae</taxon>
        <taxon>Desulfovibrio</taxon>
    </lineage>
</organism>
<accession>A0A6H3FC74</accession>
<gene>
    <name evidence="1" type="ORF">EB812_00325</name>
</gene>
<proteinExistence type="predicted"/>
<evidence type="ECO:0000313" key="2">
    <source>
        <dbReference type="Proteomes" id="UP000292919"/>
    </source>
</evidence>
<sequence>MSISSISSSYTSALYQWQNQQLTSSGSTSSQSSTGSSLSSLLGSYSITSQVSSMVELTQYAMDAMGLSDDSRVTFNQILKYRDQLTSEFNASVQEGLADLGVSDPEGVTFTLAADGSLTASSSNAADQKNVQSWLTANPDLGTSLRAALTAAGVDADAAVSMTVDSKGALTAASVGDATDAASLATAQSVLHTSALGSTLYSGMTDLGVDADATFTIQVNDDGTVTIAGAGDDTEEIQRFFDNNPDLVKKYRQIDALSGLDDARKALQVSPSELRKRIQVESMAAWWSSSDSASSYFGNYSDTDGLSLLAGLNLSV</sequence>
<dbReference type="AlphaFoldDB" id="A0A6H3FC74"/>
<protein>
    <submittedName>
        <fullName evidence="1">Uncharacterized protein</fullName>
    </submittedName>
</protein>
<reference evidence="1 2" key="1">
    <citation type="submission" date="2018-12" db="EMBL/GenBank/DDBJ databases">
        <title>First genome draft of Desulfovibrio legallis sp. nov.</title>
        <authorList>
            <person name="Ben Dhia O."/>
            <person name="Najjari A."/>
            <person name="Ferjani R."/>
            <person name="Fhoula I."/>
            <person name="Fardeau M.-L."/>
            <person name="Boudabbous A."/>
            <person name="Ouzari H.I."/>
        </authorList>
    </citation>
    <scope>NUCLEOTIDE SEQUENCE [LARGE SCALE GENOMIC DNA]</scope>
    <source>
        <strain evidence="1 2">H1T</strain>
    </source>
</reference>
<comment type="caution">
    <text evidence="1">The sequence shown here is derived from an EMBL/GenBank/DDBJ whole genome shotgun (WGS) entry which is preliminary data.</text>
</comment>
<name>A0A6H3FC74_9BACT</name>
<dbReference type="EMBL" id="SIXC01000001">
    <property type="protein sequence ID" value="TBH81771.1"/>
    <property type="molecule type" value="Genomic_DNA"/>
</dbReference>